<dbReference type="OrthoDB" id="9793802at2"/>
<evidence type="ECO:0000313" key="1">
    <source>
        <dbReference type="EMBL" id="PXX79152.1"/>
    </source>
</evidence>
<name>A0A318KRB1_9NEIS</name>
<dbReference type="InterPro" id="IPR014507">
    <property type="entry name" value="Baseplate_assembly_J_pred"/>
</dbReference>
<accession>A0A318KRB1</accession>
<dbReference type="RefSeq" id="WP_110390610.1">
    <property type="nucleotide sequence ID" value="NZ_QJKI01000008.1"/>
</dbReference>
<sequence>MSLVDFSQLPQPDILQPLDVEADIARRKTEIIARAPVDMRDALARTLELESEPLTLLTEHAAYSELVFRARVNDAWRASSLVYATGADLDNLAAALNVQRIELIPADDTTTPPTLAVYESDARLRLRAQLAWETLAIGSADYYTALALAHSADITDVHVYSPAPVEVRVVALAGDSAPSAALLDSLQTALRGGRASPTRSLTDHVLTEPANIIRAQLHATLLLAAATGAELIVAAARRAFADALAAGDARGRQVRLGQIVDKSMVYAALRQPGVLRVETDFADDIVCAADTAVVFDLVDIGWMVR</sequence>
<comment type="caution">
    <text evidence="1">The sequence shown here is derived from an EMBL/GenBank/DDBJ whole genome shotgun (WGS) entry which is preliminary data.</text>
</comment>
<proteinExistence type="predicted"/>
<dbReference type="PIRSF" id="PIRSF020481">
    <property type="entry name" value="BAP"/>
    <property type="match status" value="1"/>
</dbReference>
<reference evidence="1 2" key="1">
    <citation type="submission" date="2018-05" db="EMBL/GenBank/DDBJ databases">
        <title>Genomic Encyclopedia of Type Strains, Phase IV (KMG-IV): sequencing the most valuable type-strain genomes for metagenomic binning, comparative biology and taxonomic classification.</title>
        <authorList>
            <person name="Goeker M."/>
        </authorList>
    </citation>
    <scope>NUCLEOTIDE SEQUENCE [LARGE SCALE GENOMIC DNA]</scope>
    <source>
        <strain evidence="1 2">DSM 29661</strain>
    </source>
</reference>
<organism evidence="1 2">
    <name type="scientific">Rivihabitans pingtungensis</name>
    <dbReference type="NCBI Taxonomy" id="1054498"/>
    <lineage>
        <taxon>Bacteria</taxon>
        <taxon>Pseudomonadati</taxon>
        <taxon>Pseudomonadota</taxon>
        <taxon>Betaproteobacteria</taxon>
        <taxon>Neisseriales</taxon>
        <taxon>Aquaspirillaceae</taxon>
        <taxon>Rivihabitans</taxon>
    </lineage>
</organism>
<protein>
    <submittedName>
        <fullName evidence="1">Phage-related baseplate assembly protein</fullName>
    </submittedName>
</protein>
<evidence type="ECO:0000313" key="2">
    <source>
        <dbReference type="Proteomes" id="UP000247555"/>
    </source>
</evidence>
<gene>
    <name evidence="1" type="ORF">DFR34_10842</name>
</gene>
<dbReference type="EMBL" id="QJKI01000008">
    <property type="protein sequence ID" value="PXX79152.1"/>
    <property type="molecule type" value="Genomic_DNA"/>
</dbReference>
<dbReference type="AlphaFoldDB" id="A0A318KRB1"/>
<dbReference type="Proteomes" id="UP000247555">
    <property type="component" value="Unassembled WGS sequence"/>
</dbReference>
<keyword evidence="2" id="KW-1185">Reference proteome</keyword>